<evidence type="ECO:0000259" key="17">
    <source>
        <dbReference type="PROSITE" id="PS50089"/>
    </source>
</evidence>
<dbReference type="STRING" id="669874.A0A1E4TU61"/>
<proteinExistence type="inferred from homology"/>
<comment type="subcellular location">
    <subcellularLocation>
        <location evidence="2">Cytoplasm</location>
        <location evidence="2">Cytosol</location>
    </subcellularLocation>
</comment>
<evidence type="ECO:0000256" key="12">
    <source>
        <dbReference type="ARBA" id="ARBA00022786"/>
    </source>
</evidence>
<dbReference type="PANTHER" id="PTHR12389:SF0">
    <property type="entry name" value="E3 UBIQUITIN-PROTEIN LIGASE LISTERIN"/>
    <property type="match status" value="1"/>
</dbReference>
<evidence type="ECO:0000256" key="3">
    <source>
        <dbReference type="ARBA" id="ARBA00004906"/>
    </source>
</evidence>
<keyword evidence="8 16" id="KW-0808">Transferase</keyword>
<dbReference type="SMART" id="SM00744">
    <property type="entry name" value="RINGv"/>
    <property type="match status" value="1"/>
</dbReference>
<dbReference type="GO" id="GO:0043023">
    <property type="term" value="F:ribosomal large subunit binding"/>
    <property type="evidence" value="ECO:0007669"/>
    <property type="project" value="TreeGrafter"/>
</dbReference>
<evidence type="ECO:0000313" key="19">
    <source>
        <dbReference type="Proteomes" id="UP000094236"/>
    </source>
</evidence>
<dbReference type="UniPathway" id="UPA00143"/>
<dbReference type="InterPro" id="IPR013083">
    <property type="entry name" value="Znf_RING/FYVE/PHD"/>
</dbReference>
<dbReference type="InterPro" id="IPR054477">
    <property type="entry name" value="LTN1_E3_ligase_6th"/>
</dbReference>
<feature type="non-terminal residue" evidence="18">
    <location>
        <position position="1"/>
    </location>
</feature>
<feature type="domain" description="RING-type" evidence="17">
    <location>
        <begin position="543"/>
        <end position="590"/>
    </location>
</feature>
<evidence type="ECO:0000256" key="1">
    <source>
        <dbReference type="ARBA" id="ARBA00000900"/>
    </source>
</evidence>
<dbReference type="GO" id="GO:0008270">
    <property type="term" value="F:zinc ion binding"/>
    <property type="evidence" value="ECO:0007669"/>
    <property type="project" value="UniProtKB-KW"/>
</dbReference>
<keyword evidence="9 16" id="KW-0479">Metal-binding</keyword>
<dbReference type="EMBL" id="KV454014">
    <property type="protein sequence ID" value="ODV95277.1"/>
    <property type="molecule type" value="Genomic_DNA"/>
</dbReference>
<dbReference type="SMART" id="SM00184">
    <property type="entry name" value="RING"/>
    <property type="match status" value="1"/>
</dbReference>
<dbReference type="EC" id="2.3.2.27" evidence="5 16"/>
<dbReference type="Pfam" id="PF23009">
    <property type="entry name" value="UBC_like"/>
    <property type="match status" value="1"/>
</dbReference>
<keyword evidence="13 16" id="KW-0862">Zinc</keyword>
<dbReference type="GO" id="GO:0061630">
    <property type="term" value="F:ubiquitin protein ligase activity"/>
    <property type="evidence" value="ECO:0007669"/>
    <property type="project" value="UniProtKB-UniRule"/>
</dbReference>
<evidence type="ECO:0000256" key="13">
    <source>
        <dbReference type="ARBA" id="ARBA00022833"/>
    </source>
</evidence>
<accession>A0A1E4TU61</accession>
<comment type="function">
    <text evidence="16">E3 ubiquitin-protein ligase. Component of the ribosome quality control complex (RQC), a ribosome-associated complex that mediates ubiquitination and extraction of incompletely synthesized nascent chains for proteasomal degradation.</text>
</comment>
<dbReference type="Gene3D" id="3.30.40.10">
    <property type="entry name" value="Zinc/RING finger domain, C3HC4 (zinc finger)"/>
    <property type="match status" value="1"/>
</dbReference>
<comment type="pathway">
    <text evidence="3 16">Protein modification; protein ubiquitination.</text>
</comment>
<keyword evidence="11 15" id="KW-0863">Zinc-finger</keyword>
<dbReference type="SMART" id="SM01197">
    <property type="entry name" value="FANCL_C"/>
    <property type="match status" value="1"/>
</dbReference>
<keyword evidence="10" id="KW-0677">Repeat</keyword>
<comment type="function">
    <text evidence="14">E3 ubiquitin-protein ligase component of the ribosome quality control complex (RQC), a ribosome-associated complex that mediates ubiquitination and extraction of incompletely synthesized nascent chains for proteasomal degradation. Mediates ubiquitination of proteins derived from mRNAs lacking stop codons (non-stop proteins) and other translation arrest products induced by poly-lysine sequences and tandem rare codons. Ubiquitination leads to CDC48 recruitment for extraction and degradation of the incomplete translation product. May indirectly play a role in chromatin function and transcription.</text>
</comment>
<protein>
    <recommendedName>
        <fullName evidence="6 16">E3 ubiquitin-protein ligase listerin</fullName>
        <ecNumber evidence="5 16">2.3.2.27</ecNumber>
    </recommendedName>
    <alternativeName>
        <fullName evidence="16">RING-type E3 ubiquitin transferase listerin</fullName>
    </alternativeName>
</protein>
<evidence type="ECO:0000256" key="4">
    <source>
        <dbReference type="ARBA" id="ARBA00007997"/>
    </source>
</evidence>
<comment type="subunit">
    <text evidence="16">Component of the ribosome quality control complex (RQC).</text>
</comment>
<evidence type="ECO:0000256" key="8">
    <source>
        <dbReference type="ARBA" id="ARBA00022679"/>
    </source>
</evidence>
<dbReference type="PANTHER" id="PTHR12389">
    <property type="entry name" value="ZINC FINGER PROTEIN 294"/>
    <property type="match status" value="1"/>
</dbReference>
<comment type="similarity">
    <text evidence="4 16">Belongs to the LTN1 family.</text>
</comment>
<dbReference type="CDD" id="cd16491">
    <property type="entry name" value="RING-CH-C4HC3_LTN1"/>
    <property type="match status" value="1"/>
</dbReference>
<evidence type="ECO:0000313" key="18">
    <source>
        <dbReference type="EMBL" id="ODV95277.1"/>
    </source>
</evidence>
<reference evidence="19" key="1">
    <citation type="submission" date="2016-05" db="EMBL/GenBank/DDBJ databases">
        <title>Comparative genomics of biotechnologically important yeasts.</title>
        <authorList>
            <consortium name="DOE Joint Genome Institute"/>
            <person name="Riley R."/>
            <person name="Haridas S."/>
            <person name="Wolfe K.H."/>
            <person name="Lopes M.R."/>
            <person name="Hittinger C.T."/>
            <person name="Goker M."/>
            <person name="Salamov A."/>
            <person name="Wisecaver J."/>
            <person name="Long T.M."/>
            <person name="Aerts A.L."/>
            <person name="Barry K."/>
            <person name="Choi C."/>
            <person name="Clum A."/>
            <person name="Coughlan A.Y."/>
            <person name="Deshpande S."/>
            <person name="Douglass A.P."/>
            <person name="Hanson S.J."/>
            <person name="Klenk H.-P."/>
            <person name="Labutti K."/>
            <person name="Lapidus A."/>
            <person name="Lindquist E."/>
            <person name="Lipzen A."/>
            <person name="Meier-Kolthoff J.P."/>
            <person name="Ohm R.A."/>
            <person name="Otillar R.P."/>
            <person name="Pangilinan J."/>
            <person name="Peng Y."/>
            <person name="Rokas A."/>
            <person name="Rosa C.A."/>
            <person name="Scheuner C."/>
            <person name="Sibirny A.A."/>
            <person name="Slot J.C."/>
            <person name="Stielow J.B."/>
            <person name="Sun H."/>
            <person name="Kurtzman C.P."/>
            <person name="Blackwell M."/>
            <person name="Grigoriev I.V."/>
            <person name="Jeffries T.W."/>
        </authorList>
    </citation>
    <scope>NUCLEOTIDE SEQUENCE [LARGE SCALE GENOMIC DNA]</scope>
    <source>
        <strain evidence="19">NRRL Y-2460</strain>
    </source>
</reference>
<dbReference type="PROSITE" id="PS50089">
    <property type="entry name" value="ZF_RING_2"/>
    <property type="match status" value="1"/>
</dbReference>
<evidence type="ECO:0000256" key="6">
    <source>
        <dbReference type="ARBA" id="ARBA00017157"/>
    </source>
</evidence>
<dbReference type="SUPFAM" id="SSF57850">
    <property type="entry name" value="RING/U-box"/>
    <property type="match status" value="1"/>
</dbReference>
<dbReference type="GO" id="GO:0005829">
    <property type="term" value="C:cytosol"/>
    <property type="evidence" value="ECO:0007669"/>
    <property type="project" value="UniProtKB-SubCell"/>
</dbReference>
<evidence type="ECO:0000256" key="7">
    <source>
        <dbReference type="ARBA" id="ARBA00022490"/>
    </source>
</evidence>
<dbReference type="InterPro" id="IPR011016">
    <property type="entry name" value="Znf_RING-CH"/>
</dbReference>
<name>A0A1E4TU61_PACTA</name>
<evidence type="ECO:0000256" key="16">
    <source>
        <dbReference type="RuleBase" id="RU367090"/>
    </source>
</evidence>
<evidence type="ECO:0000256" key="11">
    <source>
        <dbReference type="ARBA" id="ARBA00022771"/>
    </source>
</evidence>
<feature type="non-terminal residue" evidence="18">
    <location>
        <position position="597"/>
    </location>
</feature>
<evidence type="ECO:0000256" key="5">
    <source>
        <dbReference type="ARBA" id="ARBA00012483"/>
    </source>
</evidence>
<keyword evidence="12 16" id="KW-0833">Ubl conjugation pathway</keyword>
<evidence type="ECO:0000256" key="2">
    <source>
        <dbReference type="ARBA" id="ARBA00004514"/>
    </source>
</evidence>
<dbReference type="Pfam" id="PF22999">
    <property type="entry name" value="LTN1_E3_ligase_6th"/>
    <property type="match status" value="1"/>
</dbReference>
<evidence type="ECO:0000256" key="15">
    <source>
        <dbReference type="PROSITE-ProRule" id="PRU00175"/>
    </source>
</evidence>
<dbReference type="InterPro" id="IPR039795">
    <property type="entry name" value="LTN1/Rkr1"/>
</dbReference>
<dbReference type="GO" id="GO:0072344">
    <property type="term" value="P:rescue of stalled ribosome"/>
    <property type="evidence" value="ECO:0007669"/>
    <property type="project" value="UniProtKB-UniRule"/>
</dbReference>
<sequence length="597" mass="69631">DKFERIRNVLASGLIGLKNEQILTKGLLTLTLLNNFLLVENESEKNQDTTAFVPIPLKRLNMVLRDLNGWLESEFAFEKEFIAIRIQLLIFVNSYLNISDSSEVLVNSTMFDFAFNLFRESIGVVSVEQQNIELQMLVIPLEYFVLKNFIILNKNRESMNVWEDEIEGTYNELVDILLNSPNNQKDKSNQPIILIQDLLVRIFSSIIPLKKMEIFYDEFFNLVNGRNLIIQRLGTDVLYKLILEKQQAFTIEYELAKSKFSKSDNNEDDEDLKKAVLPEQLLSNVLNPPEEYIEYEDRPETARFLWSWYLIFAHFKDITHGIRADYTNQLKEKDLINKLLNFVFHQIDIVDDNDFLKQLTEDSIKNYHVIENDYIYRNVTTELKHLIVHLYYLTFQNLGSSTLAWFVNIRNRQLKSNIEKFSIKHISPIVINEELDRATEVISKNMNDDENLSIRINRITHEIKSVYLIDEKTMEMVIKIPSSYPLANVLVEGPLRIGVKENQWRAWLLASQRVITSHNGTIIDAIELFNKNVSLHFSGFEECAICYSILHYQDSSLPTKTCTTCNNKFHAGCLYKWFKSSGASSCPLCRSTFNFRK</sequence>
<dbReference type="GO" id="GO:1990116">
    <property type="term" value="P:ribosome-associated ubiquitin-dependent protein catabolic process"/>
    <property type="evidence" value="ECO:0007669"/>
    <property type="project" value="UniProtKB-UniRule"/>
</dbReference>
<evidence type="ECO:0000256" key="9">
    <source>
        <dbReference type="ARBA" id="ARBA00022723"/>
    </source>
</evidence>
<keyword evidence="19" id="KW-1185">Reference proteome</keyword>
<keyword evidence="7" id="KW-0963">Cytoplasm</keyword>
<dbReference type="GO" id="GO:1990112">
    <property type="term" value="C:RQC complex"/>
    <property type="evidence" value="ECO:0007669"/>
    <property type="project" value="UniProtKB-UniRule"/>
</dbReference>
<dbReference type="OrthoDB" id="6108at2759"/>
<dbReference type="InterPro" id="IPR001841">
    <property type="entry name" value="Znf_RING"/>
</dbReference>
<comment type="catalytic activity">
    <reaction evidence="1 16">
        <text>S-ubiquitinyl-[E2 ubiquitin-conjugating enzyme]-L-cysteine + [acceptor protein]-L-lysine = [E2 ubiquitin-conjugating enzyme]-L-cysteine + N(6)-ubiquitinyl-[acceptor protein]-L-lysine.</text>
        <dbReference type="EC" id="2.3.2.27"/>
    </reaction>
</comment>
<dbReference type="InterPro" id="IPR039804">
    <property type="entry name" value="RING-CH-C4HC3_LTN1"/>
</dbReference>
<dbReference type="Proteomes" id="UP000094236">
    <property type="component" value="Unassembled WGS sequence"/>
</dbReference>
<dbReference type="FunFam" id="3.30.40.10:FF:000038">
    <property type="entry name" value="E3 ubiquitin-protein ligase listerin"/>
    <property type="match status" value="1"/>
</dbReference>
<dbReference type="InterPro" id="IPR054478">
    <property type="entry name" value="LTN1_UBC"/>
</dbReference>
<dbReference type="Pfam" id="PF13639">
    <property type="entry name" value="zf-RING_2"/>
    <property type="match status" value="1"/>
</dbReference>
<organism evidence="18 19">
    <name type="scientific">Pachysolen tannophilus NRRL Y-2460</name>
    <dbReference type="NCBI Taxonomy" id="669874"/>
    <lineage>
        <taxon>Eukaryota</taxon>
        <taxon>Fungi</taxon>
        <taxon>Dikarya</taxon>
        <taxon>Ascomycota</taxon>
        <taxon>Saccharomycotina</taxon>
        <taxon>Pichiomycetes</taxon>
        <taxon>Pachysolenaceae</taxon>
        <taxon>Pachysolen</taxon>
    </lineage>
</organism>
<evidence type="ECO:0000256" key="10">
    <source>
        <dbReference type="ARBA" id="ARBA00022737"/>
    </source>
</evidence>
<gene>
    <name evidence="18" type="ORF">PACTADRAFT_30099</name>
</gene>
<dbReference type="GO" id="GO:0016567">
    <property type="term" value="P:protein ubiquitination"/>
    <property type="evidence" value="ECO:0007669"/>
    <property type="project" value="UniProtKB-UniPathway"/>
</dbReference>
<dbReference type="AlphaFoldDB" id="A0A1E4TU61"/>
<evidence type="ECO:0000256" key="14">
    <source>
        <dbReference type="ARBA" id="ARBA00055150"/>
    </source>
</evidence>